<proteinExistence type="predicted"/>
<organism evidence="8 9">
    <name type="scientific">Sparus aurata</name>
    <name type="common">Gilthead sea bream</name>
    <dbReference type="NCBI Taxonomy" id="8175"/>
    <lineage>
        <taxon>Eukaryota</taxon>
        <taxon>Metazoa</taxon>
        <taxon>Chordata</taxon>
        <taxon>Craniata</taxon>
        <taxon>Vertebrata</taxon>
        <taxon>Euteleostomi</taxon>
        <taxon>Actinopterygii</taxon>
        <taxon>Neopterygii</taxon>
        <taxon>Teleostei</taxon>
        <taxon>Neoteleostei</taxon>
        <taxon>Acanthomorphata</taxon>
        <taxon>Eupercaria</taxon>
        <taxon>Spariformes</taxon>
        <taxon>Sparidae</taxon>
        <taxon>Sparus</taxon>
    </lineage>
</organism>
<keyword evidence="2" id="KW-0963">Cytoplasm</keyword>
<feature type="region of interest" description="Disordered" evidence="6">
    <location>
        <begin position="50"/>
        <end position="86"/>
    </location>
</feature>
<evidence type="ECO:0000259" key="7">
    <source>
        <dbReference type="PROSITE" id="PS51830"/>
    </source>
</evidence>
<dbReference type="AlphaFoldDB" id="A0A671WID1"/>
<feature type="compositionally biased region" description="Basic and acidic residues" evidence="6">
    <location>
        <begin position="57"/>
        <end position="76"/>
    </location>
</feature>
<evidence type="ECO:0000256" key="4">
    <source>
        <dbReference type="ARBA" id="ARBA00022859"/>
    </source>
</evidence>
<feature type="region of interest" description="Disordered" evidence="6">
    <location>
        <begin position="285"/>
        <end position="372"/>
    </location>
</feature>
<evidence type="ECO:0000313" key="9">
    <source>
        <dbReference type="Proteomes" id="UP000472265"/>
    </source>
</evidence>
<feature type="region of interest" description="Disordered" evidence="6">
    <location>
        <begin position="1"/>
        <end position="33"/>
    </location>
</feature>
<dbReference type="SUPFAM" id="SSF144292">
    <property type="entry name" value="occludin/ELL-like"/>
    <property type="match status" value="1"/>
</dbReference>
<dbReference type="GO" id="GO:0005829">
    <property type="term" value="C:cytosol"/>
    <property type="evidence" value="ECO:0007669"/>
    <property type="project" value="UniProtKB-SubCell"/>
</dbReference>
<dbReference type="PANTHER" id="PTHR46985">
    <property type="entry name" value="NACHT, LRR AND PYD DOMAINS-CONTAINING PROTEIN 1"/>
    <property type="match status" value="1"/>
</dbReference>
<evidence type="ECO:0000256" key="6">
    <source>
        <dbReference type="SAM" id="MobiDB-lite"/>
    </source>
</evidence>
<evidence type="ECO:0000256" key="3">
    <source>
        <dbReference type="ARBA" id="ARBA00022588"/>
    </source>
</evidence>
<dbReference type="InParanoid" id="A0A671WID1"/>
<comment type="subcellular location">
    <subcellularLocation>
        <location evidence="1">Cytoplasm</location>
        <location evidence="1">Cytosol</location>
    </subcellularLocation>
</comment>
<dbReference type="Proteomes" id="UP000472265">
    <property type="component" value="Chromosome 6"/>
</dbReference>
<dbReference type="PROSITE" id="PS51830">
    <property type="entry name" value="FIIND"/>
    <property type="match status" value="1"/>
</dbReference>
<evidence type="ECO:0000256" key="1">
    <source>
        <dbReference type="ARBA" id="ARBA00004514"/>
    </source>
</evidence>
<reference evidence="8" key="2">
    <citation type="submission" date="2025-08" db="UniProtKB">
        <authorList>
            <consortium name="Ensembl"/>
        </authorList>
    </citation>
    <scope>IDENTIFICATION</scope>
</reference>
<evidence type="ECO:0000256" key="2">
    <source>
        <dbReference type="ARBA" id="ARBA00022490"/>
    </source>
</evidence>
<name>A0A671WID1_SPAAU</name>
<feature type="compositionally biased region" description="Acidic residues" evidence="6">
    <location>
        <begin position="336"/>
        <end position="346"/>
    </location>
</feature>
<keyword evidence="9" id="KW-1185">Reference proteome</keyword>
<accession>A0A671WID1</accession>
<sequence length="641" mass="73011">MSDSVKEVEVESSGASLLSVKKEGHKVESQGSSGLSVIKEGIKVVSQGLSGLSVKTDGSKDPPPRFDTKGMKMNHDSEEEQDTDLSQDPLGKIVKLIPVLGPSGTAKSTVISSPQYYQKYKINPRHLQAEIETNSDYIQERKRLENAIGSPVQFQRCKIQSLYLEMYSGHLTKLLDDLEQQVKQMEEKIKDQQHFLPELLTESGKTSYRKNTVIGSPEYYQRNKTEPRNLQAEIEFYHQHLTELQNDLKQIKQSKERIKTYSDYNQERERLENLHNKLGRLEESIARSKRNHRIQVSPFSIHPGDINKAPPDRPEQHPSTSESDLAVSENIREESKEDEEDQPCPDDPERSNQQHQRLCGEAQSTNDQQHFQPELLTASGKTSYRFRCPRPGVFHCEATGLVFVMVQEAELLYRTVQWDESLLRSAGKMAAGLLFDIKCSEDAAVCQLHLPHCEVIDAPLPEGLLSVVHITDDGMNFLEPLEITDTHVVVTVSHFSPIGIVRKFFQRLLNSNDMRPVSVQVLLFLGQPNPKTKRQKLNVFLLPRNIHLDEVSAQQRYSENIQVPSKCELFEDQSYTLHCPQAIKIQPKSADFNMEFGPNYFPTFEVRLKTTTEEVTLTVKDQKQLVVWEYDVDLIGKTSST</sequence>
<feature type="domain" description="FIIND" evidence="7">
    <location>
        <begin position="364"/>
        <end position="641"/>
    </location>
</feature>
<dbReference type="InterPro" id="IPR051249">
    <property type="entry name" value="NLRP_Inflammasome"/>
</dbReference>
<dbReference type="Pfam" id="PF13553">
    <property type="entry name" value="FIIND"/>
    <property type="match status" value="1"/>
</dbReference>
<dbReference type="GeneTree" id="ENSGT00730000111912"/>
<reference evidence="8" key="3">
    <citation type="submission" date="2025-09" db="UniProtKB">
        <authorList>
            <consortium name="Ensembl"/>
        </authorList>
    </citation>
    <scope>IDENTIFICATION</scope>
</reference>
<reference evidence="8" key="1">
    <citation type="submission" date="2021-04" db="EMBL/GenBank/DDBJ databases">
        <authorList>
            <consortium name="Wellcome Sanger Institute Data Sharing"/>
        </authorList>
    </citation>
    <scope>NUCLEOTIDE SEQUENCE [LARGE SCALE GENOMIC DNA]</scope>
</reference>
<dbReference type="InterPro" id="IPR025307">
    <property type="entry name" value="FIIND_dom"/>
</dbReference>
<feature type="compositionally biased region" description="Polar residues" evidence="6">
    <location>
        <begin position="353"/>
        <end position="371"/>
    </location>
</feature>
<keyword evidence="4" id="KW-0391">Immunity</keyword>
<feature type="coiled-coil region" evidence="5">
    <location>
        <begin position="127"/>
        <end position="195"/>
    </location>
</feature>
<dbReference type="GO" id="GO:0045087">
    <property type="term" value="P:innate immune response"/>
    <property type="evidence" value="ECO:0007669"/>
    <property type="project" value="UniProtKB-KW"/>
</dbReference>
<evidence type="ECO:0000313" key="8">
    <source>
        <dbReference type="Ensembl" id="ENSSAUP00010038651.1"/>
    </source>
</evidence>
<gene>
    <name evidence="8" type="primary">LOC115582861</name>
</gene>
<dbReference type="PANTHER" id="PTHR46985:SF2">
    <property type="entry name" value="APOPTOSIS-ASSOCIATED SPECK-LIKE PROTEIN CONTAINING A CARD"/>
    <property type="match status" value="1"/>
</dbReference>
<dbReference type="Pfam" id="PF23679">
    <property type="entry name" value="UPA-FIIND"/>
    <property type="match status" value="1"/>
</dbReference>
<dbReference type="Ensembl" id="ENSSAUT00010040749.1">
    <property type="protein sequence ID" value="ENSSAUP00010038651.1"/>
    <property type="gene ID" value="ENSSAUG00010016314.1"/>
</dbReference>
<keyword evidence="3" id="KW-0399">Innate immunity</keyword>
<keyword evidence="5" id="KW-0175">Coiled coil</keyword>
<evidence type="ECO:0000256" key="5">
    <source>
        <dbReference type="SAM" id="Coils"/>
    </source>
</evidence>
<protein>
    <recommendedName>
        <fullName evidence="7">FIIND domain-containing protein</fullName>
    </recommendedName>
</protein>